<keyword evidence="2" id="KW-0732">Signal</keyword>
<reference evidence="3" key="1">
    <citation type="journal article" date="2021" name="Proc. Natl. Acad. Sci. U.S.A.">
        <title>Three genomes in the algal genus Volvox reveal the fate of a haploid sex-determining region after a transition to homothallism.</title>
        <authorList>
            <person name="Yamamoto K."/>
            <person name="Hamaji T."/>
            <person name="Kawai-Toyooka H."/>
            <person name="Matsuzaki R."/>
            <person name="Takahashi F."/>
            <person name="Nishimura Y."/>
            <person name="Kawachi M."/>
            <person name="Noguchi H."/>
            <person name="Minakuchi Y."/>
            <person name="Umen J.G."/>
            <person name="Toyoda A."/>
            <person name="Nozaki H."/>
        </authorList>
    </citation>
    <scope>NUCLEOTIDE SEQUENCE</scope>
    <source>
        <strain evidence="3">NIES-3786</strain>
    </source>
</reference>
<organism evidence="3 4">
    <name type="scientific">Volvox reticuliferus</name>
    <dbReference type="NCBI Taxonomy" id="1737510"/>
    <lineage>
        <taxon>Eukaryota</taxon>
        <taxon>Viridiplantae</taxon>
        <taxon>Chlorophyta</taxon>
        <taxon>core chlorophytes</taxon>
        <taxon>Chlorophyceae</taxon>
        <taxon>CS clade</taxon>
        <taxon>Chlamydomonadales</taxon>
        <taxon>Volvocaceae</taxon>
        <taxon>Volvox</taxon>
    </lineage>
</organism>
<feature type="transmembrane region" description="Helical" evidence="1">
    <location>
        <begin position="60"/>
        <end position="78"/>
    </location>
</feature>
<keyword evidence="1" id="KW-0812">Transmembrane</keyword>
<evidence type="ECO:0000313" key="4">
    <source>
        <dbReference type="Proteomes" id="UP000747110"/>
    </source>
</evidence>
<sequence length="101" mass="11117">MGLVALLLWAGALHVTCVGRWLYMSSLAGEVLADDGVAPDRYRLCPSAAMWWMVRKRWRWGWSGVGVIVAVGASGITVDQQLKTSNRRSSCDGPAQERLLQ</sequence>
<keyword evidence="4" id="KW-1185">Reference proteome</keyword>
<gene>
    <name evidence="3" type="ORF">Vretifemale_4875</name>
</gene>
<proteinExistence type="predicted"/>
<keyword evidence="1" id="KW-0472">Membrane</keyword>
<name>A0A8J4C5G2_9CHLO</name>
<comment type="caution">
    <text evidence="3">The sequence shown here is derived from an EMBL/GenBank/DDBJ whole genome shotgun (WGS) entry which is preliminary data.</text>
</comment>
<dbReference type="Proteomes" id="UP000747110">
    <property type="component" value="Unassembled WGS sequence"/>
</dbReference>
<feature type="chain" id="PRO_5035281482" description="Secreted protein" evidence="2">
    <location>
        <begin position="34"/>
        <end position="101"/>
    </location>
</feature>
<accession>A0A8J4C5G2</accession>
<dbReference type="AlphaFoldDB" id="A0A8J4C5G2"/>
<feature type="signal peptide" evidence="2">
    <location>
        <begin position="1"/>
        <end position="33"/>
    </location>
</feature>
<protein>
    <recommendedName>
        <fullName evidence="5">Secreted protein</fullName>
    </recommendedName>
</protein>
<evidence type="ECO:0000313" key="3">
    <source>
        <dbReference type="EMBL" id="GIL75030.1"/>
    </source>
</evidence>
<evidence type="ECO:0000256" key="1">
    <source>
        <dbReference type="SAM" id="Phobius"/>
    </source>
</evidence>
<dbReference type="EMBL" id="BNCP01000006">
    <property type="protein sequence ID" value="GIL75030.1"/>
    <property type="molecule type" value="Genomic_DNA"/>
</dbReference>
<evidence type="ECO:0008006" key="5">
    <source>
        <dbReference type="Google" id="ProtNLM"/>
    </source>
</evidence>
<evidence type="ECO:0000256" key="2">
    <source>
        <dbReference type="SAM" id="SignalP"/>
    </source>
</evidence>
<keyword evidence="1" id="KW-1133">Transmembrane helix</keyword>